<accession>A0AAD3Y714</accession>
<dbReference type="AlphaFoldDB" id="A0AAD3Y714"/>
<keyword evidence="3" id="KW-1185">Reference proteome</keyword>
<reference evidence="2" key="1">
    <citation type="submission" date="2023-05" db="EMBL/GenBank/DDBJ databases">
        <title>Nepenthes gracilis genome sequencing.</title>
        <authorList>
            <person name="Fukushima K."/>
        </authorList>
    </citation>
    <scope>NUCLEOTIDE SEQUENCE</scope>
    <source>
        <strain evidence="2">SING2019-196</strain>
    </source>
</reference>
<feature type="region of interest" description="Disordered" evidence="1">
    <location>
        <begin position="192"/>
        <end position="218"/>
    </location>
</feature>
<evidence type="ECO:0000313" key="2">
    <source>
        <dbReference type="EMBL" id="GMH32097.1"/>
    </source>
</evidence>
<dbReference type="EMBL" id="BSYO01000068">
    <property type="protein sequence ID" value="GMH32097.1"/>
    <property type="molecule type" value="Genomic_DNA"/>
</dbReference>
<comment type="caution">
    <text evidence="2">The sequence shown here is derived from an EMBL/GenBank/DDBJ whole genome shotgun (WGS) entry which is preliminary data.</text>
</comment>
<feature type="compositionally biased region" description="Polar residues" evidence="1">
    <location>
        <begin position="192"/>
        <end position="203"/>
    </location>
</feature>
<proteinExistence type="predicted"/>
<feature type="non-terminal residue" evidence="2">
    <location>
        <position position="1"/>
    </location>
</feature>
<evidence type="ECO:0000313" key="3">
    <source>
        <dbReference type="Proteomes" id="UP001279734"/>
    </source>
</evidence>
<protein>
    <submittedName>
        <fullName evidence="2">Uncharacterized protein</fullName>
    </submittedName>
</protein>
<organism evidence="2 3">
    <name type="scientific">Nepenthes gracilis</name>
    <name type="common">Slender pitcher plant</name>
    <dbReference type="NCBI Taxonomy" id="150966"/>
    <lineage>
        <taxon>Eukaryota</taxon>
        <taxon>Viridiplantae</taxon>
        <taxon>Streptophyta</taxon>
        <taxon>Embryophyta</taxon>
        <taxon>Tracheophyta</taxon>
        <taxon>Spermatophyta</taxon>
        <taxon>Magnoliopsida</taxon>
        <taxon>eudicotyledons</taxon>
        <taxon>Gunneridae</taxon>
        <taxon>Pentapetalae</taxon>
        <taxon>Caryophyllales</taxon>
        <taxon>Nepenthaceae</taxon>
        <taxon>Nepenthes</taxon>
    </lineage>
</organism>
<name>A0AAD3Y714_NEPGR</name>
<gene>
    <name evidence="2" type="ORF">Nepgr_033941</name>
</gene>
<evidence type="ECO:0000256" key="1">
    <source>
        <dbReference type="SAM" id="MobiDB-lite"/>
    </source>
</evidence>
<sequence length="218" mass="22658">GRTDLLSLPNLSRRRSKAVAVVHHATHRPETAEAKVRCRVITKGDGVGSVAMAVAATGPPPAPGHCHVRSCQSPPPSSPGLRSVAVRPLAKAKSPSRSTMGRATPRFTVGVARPGFATACARDQICFRSHQGPLLSTATRSTAFILSPGHWPQQACAAPRPDAVRAQACAFPTSATPYVGQPVPTLSQSLVAQPTQNGDTSPSGFVPQPTIVGPMSKN</sequence>
<dbReference type="Proteomes" id="UP001279734">
    <property type="component" value="Unassembled WGS sequence"/>
</dbReference>